<organism evidence="4">
    <name type="scientific">Culex tarsalis</name>
    <name type="common">Encephalitis mosquito</name>
    <dbReference type="NCBI Taxonomy" id="7177"/>
    <lineage>
        <taxon>Eukaryota</taxon>
        <taxon>Metazoa</taxon>
        <taxon>Ecdysozoa</taxon>
        <taxon>Arthropoda</taxon>
        <taxon>Hexapoda</taxon>
        <taxon>Insecta</taxon>
        <taxon>Pterygota</taxon>
        <taxon>Neoptera</taxon>
        <taxon>Endopterygota</taxon>
        <taxon>Diptera</taxon>
        <taxon>Nematocera</taxon>
        <taxon>Culicoidea</taxon>
        <taxon>Culicidae</taxon>
        <taxon>Culicinae</taxon>
        <taxon>Culicini</taxon>
        <taxon>Culex</taxon>
        <taxon>Culex</taxon>
    </lineage>
</organism>
<dbReference type="CDD" id="cd00087">
    <property type="entry name" value="FReD"/>
    <property type="match status" value="1"/>
</dbReference>
<protein>
    <submittedName>
        <fullName evidence="4">Putative ficolin-3</fullName>
    </submittedName>
</protein>
<name>A0A1Q3FT97_CULTA</name>
<evidence type="ECO:0000256" key="2">
    <source>
        <dbReference type="SAM" id="SignalP"/>
    </source>
</evidence>
<feature type="chain" id="PRO_5012479071" evidence="2">
    <location>
        <begin position="22"/>
        <end position="257"/>
    </location>
</feature>
<dbReference type="SMART" id="SM00186">
    <property type="entry name" value="FBG"/>
    <property type="match status" value="1"/>
</dbReference>
<dbReference type="PANTHER" id="PTHR19143:SF327">
    <property type="entry name" value="FI21813P1-RELATED"/>
    <property type="match status" value="1"/>
</dbReference>
<dbReference type="InterPro" id="IPR002181">
    <property type="entry name" value="Fibrinogen_a/b/g_C_dom"/>
</dbReference>
<evidence type="ECO:0000256" key="1">
    <source>
        <dbReference type="ARBA" id="ARBA00023157"/>
    </source>
</evidence>
<dbReference type="Gene3D" id="3.90.215.10">
    <property type="entry name" value="Gamma Fibrinogen, chain A, domain 1"/>
    <property type="match status" value="1"/>
</dbReference>
<keyword evidence="2" id="KW-0732">Signal</keyword>
<dbReference type="InterPro" id="IPR050373">
    <property type="entry name" value="Fibrinogen_C-term_domain"/>
</dbReference>
<dbReference type="EMBL" id="GFDL01004216">
    <property type="protein sequence ID" value="JAV30829.1"/>
    <property type="molecule type" value="Transcribed_RNA"/>
</dbReference>
<dbReference type="PROSITE" id="PS00514">
    <property type="entry name" value="FIBRINOGEN_C_1"/>
    <property type="match status" value="1"/>
</dbReference>
<feature type="signal peptide" evidence="2">
    <location>
        <begin position="1"/>
        <end position="21"/>
    </location>
</feature>
<evidence type="ECO:0000259" key="3">
    <source>
        <dbReference type="PROSITE" id="PS51406"/>
    </source>
</evidence>
<feature type="domain" description="Fibrinogen C-terminal" evidence="3">
    <location>
        <begin position="35"/>
        <end position="247"/>
    </location>
</feature>
<dbReference type="PANTHER" id="PTHR19143">
    <property type="entry name" value="FIBRINOGEN/TENASCIN/ANGIOPOEITIN"/>
    <property type="match status" value="1"/>
</dbReference>
<dbReference type="AlphaFoldDB" id="A0A1Q3FT97"/>
<accession>A0A1Q3FT97</accession>
<dbReference type="SUPFAM" id="SSF56496">
    <property type="entry name" value="Fibrinogen C-terminal domain-like"/>
    <property type="match status" value="1"/>
</dbReference>
<dbReference type="Pfam" id="PF00147">
    <property type="entry name" value="Fibrinogen_C"/>
    <property type="match status" value="1"/>
</dbReference>
<sequence>MQGAVSVVLGLVVGLAASSYGIQIQGTSTTTLRPDEEPSTPYDTEQYECPNKKVSGVYKLVPNDTALERIEVYCDNKIAGGDWIVIHRRESGLLNFTRLWADYKLGFGELEGDFWLGLEEMHHLTRRGQYELGVVLTSSTNEVWYAFYDWFAVGPERENYTLHLGDYTGGTVHDSLSFHAGKDFSTEDRDSTSGCPHMYASGWWFGHCYEANLNGLYKPGQRKDSMKWNKLSDLGLKGASMMIRKFEPVRGKHDFPY</sequence>
<dbReference type="GO" id="GO:0005615">
    <property type="term" value="C:extracellular space"/>
    <property type="evidence" value="ECO:0007669"/>
    <property type="project" value="TreeGrafter"/>
</dbReference>
<dbReference type="InterPro" id="IPR020837">
    <property type="entry name" value="Fibrinogen_CS"/>
</dbReference>
<dbReference type="InterPro" id="IPR036056">
    <property type="entry name" value="Fibrinogen-like_C"/>
</dbReference>
<keyword evidence="1" id="KW-1015">Disulfide bond</keyword>
<reference evidence="4" key="1">
    <citation type="submission" date="2017-01" db="EMBL/GenBank/DDBJ databases">
        <title>A deep insight into the sialotranscriptome of adult male and female Cluex tarsalis mosquitoes.</title>
        <authorList>
            <person name="Ribeiro J.M."/>
            <person name="Moreira F."/>
            <person name="Bernard K.A."/>
            <person name="Calvo E."/>
        </authorList>
    </citation>
    <scope>NUCLEOTIDE SEQUENCE</scope>
    <source>
        <strain evidence="4">Kern County</strain>
        <tissue evidence="4">Salivary glands</tissue>
    </source>
</reference>
<evidence type="ECO:0000313" key="4">
    <source>
        <dbReference type="EMBL" id="JAV30829.1"/>
    </source>
</evidence>
<dbReference type="PROSITE" id="PS51406">
    <property type="entry name" value="FIBRINOGEN_C_2"/>
    <property type="match status" value="1"/>
</dbReference>
<proteinExistence type="predicted"/>
<dbReference type="InterPro" id="IPR014716">
    <property type="entry name" value="Fibrinogen_a/b/g_C_1"/>
</dbReference>